<dbReference type="InterPro" id="IPR019336">
    <property type="entry name" value="GPR180/TMEM145_TM"/>
</dbReference>
<name>A0A9W7EEQ2_9STRA</name>
<comment type="caution">
    <text evidence="11">The sequence shown here is derived from an EMBL/GenBank/DDBJ whole genome shotgun (WGS) entry which is preliminary data.</text>
</comment>
<reference evidence="11" key="1">
    <citation type="submission" date="2022-07" db="EMBL/GenBank/DDBJ databases">
        <title>Genome analysis of Parmales, a sister group of diatoms, reveals the evolutionary specialization of diatoms from phago-mixotrophs to photoautotrophs.</title>
        <authorList>
            <person name="Ban H."/>
            <person name="Sato S."/>
            <person name="Yoshikawa S."/>
            <person name="Kazumasa Y."/>
            <person name="Nakamura Y."/>
            <person name="Ichinomiya M."/>
            <person name="Saitoh K."/>
            <person name="Sato N."/>
            <person name="Blanc-Mathieu R."/>
            <person name="Endo H."/>
            <person name="Kuwata A."/>
            <person name="Ogata H."/>
        </authorList>
    </citation>
    <scope>NUCLEOTIDE SEQUENCE</scope>
</reference>
<evidence type="ECO:0000256" key="4">
    <source>
        <dbReference type="ARBA" id="ARBA00023136"/>
    </source>
</evidence>
<keyword evidence="3 7" id="KW-1133">Transmembrane helix</keyword>
<accession>A0A9W7EEQ2</accession>
<dbReference type="PANTHER" id="PTHR23252">
    <property type="entry name" value="INTIMAL THICKNESS RECEPTOR-RELATED"/>
    <property type="match status" value="1"/>
</dbReference>
<evidence type="ECO:0000256" key="2">
    <source>
        <dbReference type="ARBA" id="ARBA00022692"/>
    </source>
</evidence>
<evidence type="ECO:0000256" key="3">
    <source>
        <dbReference type="ARBA" id="ARBA00022989"/>
    </source>
</evidence>
<keyword evidence="12" id="KW-1185">Reference proteome</keyword>
<feature type="transmembrane region" description="Helical" evidence="7">
    <location>
        <begin position="347"/>
        <end position="364"/>
    </location>
</feature>
<dbReference type="Pfam" id="PF10192">
    <property type="entry name" value="GPR180-TMEM145_TM"/>
    <property type="match status" value="1"/>
</dbReference>
<evidence type="ECO:0000256" key="8">
    <source>
        <dbReference type="SAM" id="SignalP"/>
    </source>
</evidence>
<protein>
    <recommendedName>
        <fullName evidence="13">Intimal thickness related receptor IRP domain-containing protein</fullName>
    </recommendedName>
</protein>
<dbReference type="GO" id="GO:0016020">
    <property type="term" value="C:membrane"/>
    <property type="evidence" value="ECO:0007669"/>
    <property type="project" value="UniProtKB-SubCell"/>
</dbReference>
<feature type="transmembrane region" description="Helical" evidence="7">
    <location>
        <begin position="376"/>
        <end position="397"/>
    </location>
</feature>
<dbReference type="GO" id="GO:0019236">
    <property type="term" value="P:response to pheromone"/>
    <property type="evidence" value="ECO:0007669"/>
    <property type="project" value="InterPro"/>
</dbReference>
<evidence type="ECO:0000313" key="12">
    <source>
        <dbReference type="Proteomes" id="UP001165082"/>
    </source>
</evidence>
<evidence type="ECO:0000256" key="5">
    <source>
        <dbReference type="ARBA" id="ARBA00023180"/>
    </source>
</evidence>
<feature type="compositionally biased region" description="Acidic residues" evidence="6">
    <location>
        <begin position="740"/>
        <end position="755"/>
    </location>
</feature>
<evidence type="ECO:0000259" key="10">
    <source>
        <dbReference type="Pfam" id="PF21892"/>
    </source>
</evidence>
<keyword evidence="4 7" id="KW-0472">Membrane</keyword>
<feature type="compositionally biased region" description="Basic and acidic residues" evidence="6">
    <location>
        <begin position="869"/>
        <end position="917"/>
    </location>
</feature>
<organism evidence="11 12">
    <name type="scientific">Triparma retinervis</name>
    <dbReference type="NCBI Taxonomy" id="2557542"/>
    <lineage>
        <taxon>Eukaryota</taxon>
        <taxon>Sar</taxon>
        <taxon>Stramenopiles</taxon>
        <taxon>Ochrophyta</taxon>
        <taxon>Bolidophyceae</taxon>
        <taxon>Parmales</taxon>
        <taxon>Triparmaceae</taxon>
        <taxon>Triparma</taxon>
    </lineage>
</organism>
<evidence type="ECO:0000256" key="1">
    <source>
        <dbReference type="ARBA" id="ARBA00004141"/>
    </source>
</evidence>
<gene>
    <name evidence="11" type="ORF">TrRE_jg1737</name>
</gene>
<feature type="transmembrane region" description="Helical" evidence="7">
    <location>
        <begin position="309"/>
        <end position="326"/>
    </location>
</feature>
<dbReference type="EMBL" id="BRXZ01002959">
    <property type="protein sequence ID" value="GMH73738.1"/>
    <property type="molecule type" value="Genomic_DNA"/>
</dbReference>
<feature type="region of interest" description="Disordered" evidence="6">
    <location>
        <begin position="470"/>
        <end position="506"/>
    </location>
</feature>
<dbReference type="PANTHER" id="PTHR23252:SF24">
    <property type="entry name" value="TRANSMEMBRANE PROTEIN 145"/>
    <property type="match status" value="1"/>
</dbReference>
<feature type="compositionally biased region" description="Basic and acidic residues" evidence="6">
    <location>
        <begin position="827"/>
        <end position="851"/>
    </location>
</feature>
<evidence type="ECO:0000313" key="11">
    <source>
        <dbReference type="EMBL" id="GMH73738.1"/>
    </source>
</evidence>
<dbReference type="InterPro" id="IPR053880">
    <property type="entry name" value="GPR180-like_N"/>
</dbReference>
<feature type="chain" id="PRO_5040807122" description="Intimal thickness related receptor IRP domain-containing protein" evidence="8">
    <location>
        <begin position="27"/>
        <end position="917"/>
    </location>
</feature>
<feature type="domain" description="GPR180-like N-terminal" evidence="10">
    <location>
        <begin position="37"/>
        <end position="179"/>
    </location>
</feature>
<feature type="compositionally biased region" description="Basic and acidic residues" evidence="6">
    <location>
        <begin position="679"/>
        <end position="700"/>
    </location>
</feature>
<evidence type="ECO:0000256" key="7">
    <source>
        <dbReference type="SAM" id="Phobius"/>
    </source>
</evidence>
<evidence type="ECO:0008006" key="13">
    <source>
        <dbReference type="Google" id="ProtNLM"/>
    </source>
</evidence>
<keyword evidence="8" id="KW-0732">Signal</keyword>
<feature type="transmembrane region" description="Helical" evidence="7">
    <location>
        <begin position="230"/>
        <end position="251"/>
    </location>
</feature>
<dbReference type="InterPro" id="IPR047831">
    <property type="entry name" value="GPR180/TMEM145"/>
</dbReference>
<dbReference type="Proteomes" id="UP001165082">
    <property type="component" value="Unassembled WGS sequence"/>
</dbReference>
<evidence type="ECO:0000259" key="9">
    <source>
        <dbReference type="Pfam" id="PF10192"/>
    </source>
</evidence>
<comment type="subcellular location">
    <subcellularLocation>
        <location evidence="1">Membrane</location>
        <topology evidence="1">Multi-pass membrane protein</topology>
    </subcellularLocation>
</comment>
<feature type="transmembrane region" description="Helical" evidence="7">
    <location>
        <begin position="278"/>
        <end position="297"/>
    </location>
</feature>
<feature type="compositionally biased region" description="Low complexity" evidence="6">
    <location>
        <begin position="782"/>
        <end position="796"/>
    </location>
</feature>
<keyword evidence="2 7" id="KW-0812">Transmembrane</keyword>
<dbReference type="Pfam" id="PF21892">
    <property type="entry name" value="TMEM145_N"/>
    <property type="match status" value="1"/>
</dbReference>
<dbReference type="AlphaFoldDB" id="A0A9W7EEQ2"/>
<feature type="compositionally biased region" description="Basic and acidic residues" evidence="6">
    <location>
        <begin position="730"/>
        <end position="739"/>
    </location>
</feature>
<feature type="signal peptide" evidence="8">
    <location>
        <begin position="1"/>
        <end position="26"/>
    </location>
</feature>
<dbReference type="OrthoDB" id="45670at2759"/>
<keyword evidence="5" id="KW-0325">Glycoprotein</keyword>
<evidence type="ECO:0000256" key="6">
    <source>
        <dbReference type="SAM" id="MobiDB-lite"/>
    </source>
</evidence>
<feature type="region of interest" description="Disordered" evidence="6">
    <location>
        <begin position="679"/>
        <end position="917"/>
    </location>
</feature>
<proteinExistence type="predicted"/>
<feature type="domain" description="GPR180/TMEM145 transmembrane" evidence="9">
    <location>
        <begin position="264"/>
        <end position="424"/>
    </location>
</feature>
<sequence>MVRSWSGSLGVLRFLLLALVLRNCVSKVVKKRVRSFSSWLLVDRFAFKALTEEQLDVGNEVADLDNGEGSFVFTVKQKMQDRISVSLFIDMEDKWDEVYSAKATEMSCAERQRQASITYNLWKTRQCSGDETYSCIERNQDWAGGDPANNGEWVSVSKEFQFRSKVDSWMYVVVSNCDPTCSEDEEDDNYATIGTRCQSFVDIEYDFEFKNGFPFEDPDITHFSAEEAGMWSASIAFLALQTLNLFFMYLVRNKLLHRRKFHWTVAILAKASRIIDTFATGLFIALLVLLAKGWTIVRRKLSPEGRIKIVVFSAIYICTDILANVLHKEEFEVASVKTKYQTGPGQAMFAIRICAAMWFTYAASTTRRNFERKRSFYGKFTTFFLAWLIALPLLVAASNNVDTTARFKFLELVEMALDYIGQSILLLLYNPSTQFNRSFPFHSTTSSMLGMNGPRKNNAKDTAMFTSKRANRRDLLTSNPGEQGGGGEGSNLLSQNENGGDGSSYVQSKFQDQKTAASVQTVSGGLGIHKSRKGQIVVKNQFDAVHFLRLKAASDAVKSQLADLVQRSMLLDSVLDGITVQNAAQYGNLGYQYLNNITRQISKEEGVKESKGVPLGGGIGGSIPHPKPPSGFGNVDSLKMKSNGNQVLEMVQRVGAGGAAGTKDKAALHAALDDEMRITKENSKAKDAGGGRREGYRDDVTDGNSDMTEKESSSQLDAVSHPPSLTPPIDTRRKNSRENDNDDDDDDDDDDDNEFDHDFGETKPPKKKGPPSEPPPRKKRGSAPSSRDASRQSSRQGSRRGSRDSSAASSPQELGRRAPMNSVVSEDGFKIPDMKEELEQQFRRLERKGELDAVEGGGTKKVKKVKKKRTEEEKRQRKERKESTRRGSKEKEQQERERLERDKERENESKAQDDDTL</sequence>
<dbReference type="GO" id="GO:0007186">
    <property type="term" value="P:G protein-coupled receptor signaling pathway"/>
    <property type="evidence" value="ECO:0007669"/>
    <property type="project" value="InterPro"/>
</dbReference>